<name>A0AA44CK81_YERMO</name>
<comment type="caution">
    <text evidence="1">The sequence shown here is derived from an EMBL/GenBank/DDBJ whole genome shotgun (WGS) entry which is preliminary data.</text>
</comment>
<sequence>MKIRYPIRKADGREYKHYDELMTDMKKMAHGLWLVGVNRYWHGGVHVGDTSSPASVLSQETPEKSVPLQCMADGEVVAWRVCRDYTQALLYENHAEKMELRHSPTFLLVKSVHKPDEEDAASGLDLYHLYMQMAPLSEYPKRKLYRVTEKGHGVRCRRHSKGDDERELAPDVIKDKHGLSQTLNRGDALAMLRESSFTLKGNSEPFGLMQKVTGGIPAGPLFWVSMRPEFMEPDGECHVCLPVWMHHALNHGVFDEVVLPPAPLKIAIKAGDPVGFLGAQDISENGYTRESRTEYKAHIELLSTDAHVPDVLANIKDIKSGAQYVKLKLKRPFYLRNGDGDDATFSPMSAITRKDGDMILRRETTHPFRDKDGVVWFQIRPHTWMHQDDVEQLSQHDLTQLNFTTIVAEPTTDFSRPLDENWVTEAVKSLASHFDAEKGPDSAQAKTFFDGLLGQLRARNAGGMTEWDSNELNKRLFAVLHSSQMNLPQLTRRLVVQHDSDWHGGSENPRWSRLFGDGWDPMNGVNKLFLQKHEWMSKVPPFMEGKPVWHFHPLEFLEMIKDDSGRITLEMLRKIWTNSSHVSNGILQQVANELNENLERCHLDTDARLYHFMAQIFQETGANFSISENLNYSDTALPSLFSYYRRHANEAIIDGRTSTHPAILENIANKAYGGRNGNNMPGDGWRYRGQGLKQLTGRNNYKGFTMYSKKMWPDSDDYELNPGLVSSDMKVAVRSALYFWDDNKLYVKADEGYSKDVSYAITAVVNKHTDSYEARFSHLTQFVSGQILDGVF</sequence>
<evidence type="ECO:0008006" key="3">
    <source>
        <dbReference type="Google" id="ProtNLM"/>
    </source>
</evidence>
<dbReference type="RefSeq" id="WP_054878644.1">
    <property type="nucleotide sequence ID" value="NZ_CABHYV010000062.1"/>
</dbReference>
<dbReference type="EMBL" id="JAASAI010000004">
    <property type="protein sequence ID" value="NIL22161.1"/>
    <property type="molecule type" value="Genomic_DNA"/>
</dbReference>
<evidence type="ECO:0000313" key="2">
    <source>
        <dbReference type="Proteomes" id="UP000712947"/>
    </source>
</evidence>
<organism evidence="1 2">
    <name type="scientific">Yersinia mollaretii</name>
    <dbReference type="NCBI Taxonomy" id="33060"/>
    <lineage>
        <taxon>Bacteria</taxon>
        <taxon>Pseudomonadati</taxon>
        <taxon>Pseudomonadota</taxon>
        <taxon>Gammaproteobacteria</taxon>
        <taxon>Enterobacterales</taxon>
        <taxon>Yersiniaceae</taxon>
        <taxon>Yersinia</taxon>
    </lineage>
</organism>
<evidence type="ECO:0000313" key="1">
    <source>
        <dbReference type="EMBL" id="NIL22161.1"/>
    </source>
</evidence>
<reference evidence="1" key="1">
    <citation type="submission" date="2020-03" db="EMBL/GenBank/DDBJ databases">
        <authorList>
            <person name="Kislichkina A."/>
            <person name="Dentovskaya S."/>
            <person name="Shaikhutdinov R."/>
            <person name="Ivanov S."/>
            <person name="Sizova A."/>
            <person name="Solomentsev V."/>
            <person name="Bogun A."/>
        </authorList>
    </citation>
    <scope>NUCLEOTIDE SEQUENCE</scope>
    <source>
        <strain evidence="1">SCPM-O-B-7610</strain>
    </source>
</reference>
<proteinExistence type="predicted"/>
<protein>
    <recommendedName>
        <fullName evidence="3">Chitinase</fullName>
    </recommendedName>
</protein>
<dbReference type="InterPro" id="IPR023346">
    <property type="entry name" value="Lysozyme-like_dom_sf"/>
</dbReference>
<dbReference type="Gene3D" id="1.10.530.10">
    <property type="match status" value="1"/>
</dbReference>
<gene>
    <name evidence="1" type="ORF">HB991_06480</name>
</gene>
<accession>A0AA44CK81</accession>
<dbReference type="Proteomes" id="UP000712947">
    <property type="component" value="Unassembled WGS sequence"/>
</dbReference>
<dbReference type="SUPFAM" id="SSF53955">
    <property type="entry name" value="Lysozyme-like"/>
    <property type="match status" value="1"/>
</dbReference>
<dbReference type="AlphaFoldDB" id="A0AA44CK81"/>